<dbReference type="Pfam" id="PF04910">
    <property type="entry name" value="Tcf25"/>
    <property type="match status" value="1"/>
</dbReference>
<gene>
    <name evidence="1" type="ORF">FH972_025609</name>
</gene>
<dbReference type="OrthoDB" id="205993at2759"/>
<dbReference type="InterPro" id="IPR006994">
    <property type="entry name" value="TCF25/Rqc1"/>
</dbReference>
<accession>A0A5N6L2H9</accession>
<keyword evidence="2" id="KW-1185">Reference proteome</keyword>
<dbReference type="GO" id="GO:0072344">
    <property type="term" value="P:rescue of stalled ribosome"/>
    <property type="evidence" value="ECO:0007669"/>
    <property type="project" value="TreeGrafter"/>
</dbReference>
<dbReference type="GO" id="GO:1990112">
    <property type="term" value="C:RQC complex"/>
    <property type="evidence" value="ECO:0007669"/>
    <property type="project" value="TreeGrafter"/>
</dbReference>
<sequence length="678" mass="75490">MKIAETSPKLHMWRLKKLSVDDIDAALKALSTGKDKDGSDTQIARADPDMLRLCELLVVDTQHLQVSNEMRRLFGRAAFDAEREEAADQAARSAQPSEAGGYGIAEAIKGRNSYGGPGISQVILRRNPFVKAREDWPRATANGLSMDIIERRPGGIIEFSFKHNKEYQSAQREFDACVLSMDPSLMIKLLLYYPYNISTLLQVSEIAKHEKDYSTSGELLERALFSFGRAVHSRFIEAISAGKARLDFRRPENREFFLAVWRYIINIGMRATWRTAYEWAKLLLALSPEDDQYCMRLVIDQFALRSKQSERFASLATSAFFAARWSALPNIVFSSGLASKSQPVLIKAIQSYPWVAARLLSALDVSKLPPVVSGVSPPDGDDHAVLLCELYATQAIDLWKAPDARELLIAACSAANPDRTVSGREGTPEIISIDEARHVLLTDKPPLIALLPHEITSKVDSTSDPLPPADTISTYTTDVAAARRHRQSGLSADIDDALTSVSPEELIREDPRAFIEEIGVLQKFFDMLEPQATSRRRQTHGTSFTALISDSTPTEAPTLVVPGGFEEDEEIAGDDDPDEDHAATVDRLRQAITRSGSSFTQFRARLLRYTALHVALEEQPDHRLDTEEGDYAVIRRDGHIECHLVGLEIVGEIRGEEYNAWTNMRIRPNAVNDAQDID</sequence>
<dbReference type="PANTHER" id="PTHR22684:SF0">
    <property type="entry name" value="RIBOSOME QUALITY CONTROL COMPLEX SUBUNIT TCF25"/>
    <property type="match status" value="1"/>
</dbReference>
<proteinExistence type="predicted"/>
<dbReference type="EMBL" id="VIBQ01000059">
    <property type="protein sequence ID" value="KAB8542146.1"/>
    <property type="molecule type" value="Genomic_DNA"/>
</dbReference>
<name>A0A5N6L2H9_9ROSI</name>
<protein>
    <submittedName>
        <fullName evidence="1">Uncharacterized protein</fullName>
    </submittedName>
</protein>
<organism evidence="1 2">
    <name type="scientific">Carpinus fangiana</name>
    <dbReference type="NCBI Taxonomy" id="176857"/>
    <lineage>
        <taxon>Eukaryota</taxon>
        <taxon>Viridiplantae</taxon>
        <taxon>Streptophyta</taxon>
        <taxon>Embryophyta</taxon>
        <taxon>Tracheophyta</taxon>
        <taxon>Spermatophyta</taxon>
        <taxon>Magnoliopsida</taxon>
        <taxon>eudicotyledons</taxon>
        <taxon>Gunneridae</taxon>
        <taxon>Pentapetalae</taxon>
        <taxon>rosids</taxon>
        <taxon>fabids</taxon>
        <taxon>Fagales</taxon>
        <taxon>Betulaceae</taxon>
        <taxon>Carpinus</taxon>
    </lineage>
</organism>
<evidence type="ECO:0000313" key="2">
    <source>
        <dbReference type="Proteomes" id="UP000327013"/>
    </source>
</evidence>
<comment type="caution">
    <text evidence="1">The sequence shown here is derived from an EMBL/GenBank/DDBJ whole genome shotgun (WGS) entry which is preliminary data.</text>
</comment>
<dbReference type="Proteomes" id="UP000327013">
    <property type="component" value="Unassembled WGS sequence"/>
</dbReference>
<reference evidence="1 2" key="1">
    <citation type="submission" date="2019-06" db="EMBL/GenBank/DDBJ databases">
        <title>A chromosomal-level reference genome of Carpinus fangiana (Coryloideae, Betulaceae).</title>
        <authorList>
            <person name="Yang X."/>
            <person name="Wang Z."/>
            <person name="Zhang L."/>
            <person name="Hao G."/>
            <person name="Liu J."/>
            <person name="Yang Y."/>
        </authorList>
    </citation>
    <scope>NUCLEOTIDE SEQUENCE [LARGE SCALE GENOMIC DNA]</scope>
    <source>
        <strain evidence="1">Cfa_2016G</strain>
        <tissue evidence="1">Leaf</tissue>
    </source>
</reference>
<dbReference type="PANTHER" id="PTHR22684">
    <property type="entry name" value="NULP1-RELATED"/>
    <property type="match status" value="1"/>
</dbReference>
<dbReference type="GO" id="GO:1990116">
    <property type="term" value="P:ribosome-associated ubiquitin-dependent protein catabolic process"/>
    <property type="evidence" value="ECO:0007669"/>
    <property type="project" value="TreeGrafter"/>
</dbReference>
<evidence type="ECO:0000313" key="1">
    <source>
        <dbReference type="EMBL" id="KAB8542146.1"/>
    </source>
</evidence>
<dbReference type="AlphaFoldDB" id="A0A5N6L2H9"/>